<dbReference type="Proteomes" id="UP001592530">
    <property type="component" value="Unassembled WGS sequence"/>
</dbReference>
<gene>
    <name evidence="2" type="ORF">ACEZDB_01935</name>
</gene>
<name>A0ABV6WUJ8_9ACTN</name>
<dbReference type="InterPro" id="IPR025406">
    <property type="entry name" value="DUF4132"/>
</dbReference>
<reference evidence="2 3" key="1">
    <citation type="submission" date="2024-09" db="EMBL/GenBank/DDBJ databases">
        <authorList>
            <person name="Lee S.D."/>
        </authorList>
    </citation>
    <scope>NUCLEOTIDE SEQUENCE [LARGE SCALE GENOMIC DNA]</scope>
    <source>
        <strain evidence="2 3">N1-3</strain>
    </source>
</reference>
<comment type="caution">
    <text evidence="2">The sequence shown here is derived from an EMBL/GenBank/DDBJ whole genome shotgun (WGS) entry which is preliminary data.</text>
</comment>
<dbReference type="RefSeq" id="WP_380548022.1">
    <property type="nucleotide sequence ID" value="NZ_JBHEZY010000001.1"/>
</dbReference>
<proteinExistence type="predicted"/>
<evidence type="ECO:0000313" key="2">
    <source>
        <dbReference type="EMBL" id="MFC1429418.1"/>
    </source>
</evidence>
<sequence>MTVTNFTLPVRWHRLLHPRRGGITRAVTSRGKGAPSTVGQWIEAQSDWLDRVLGDPGSSAALVRAATAHRAGDSDPLGAAVLAAAVLGEDRKAVPSVFVDAWVAEHGLPFAARAVVELFDFQVSGLHRWGFRNGNPGVRLLGARNEESVIEAHRPAADRLRVLLAAADEAAYLEVVAALRDCRSSDRRRVIVSYLLPTETAWATECCVPADSYSMGDWALRSLLLCSLDSAEQWELLALDDPENRPVWPDWTVAALATIAEGVGTAVVPLIADSLGLYNSSAGQRKLMFEFLGEVPTDEAFGVLLDCTDHKYIRPALWSAAQRFPERGLRLLAGTKQSALVAELLALHVEAHRDLTAAALPGLEPRLAAVLAPLLAVPAAPAQDGTPAAAVPELLRNPPWTWQPKAVKPRVVKGLTASSDVQLRWLAGERESWQLPLIRRLSGIPSGGWDGQFDRLRGGSLSWHEHAELFVLGPADRVLPLLANWDPKGLWGVADVLRPIVAEHGTAALPALRRAVAADSLRTGVLLLPFLDLGTARLMADWLLRRGTTSGTARGWFTRHGLAAAALLVPDAVGPAGVLRRRAENALRFLALQHGAEAVVALAAAEYGAEAGAVVAELSAADPLVFTLPARLPVPGDWADLALLPPIALVGGGVLAPEAVGHVCTMLALSRPREPYAGLATVLESCDRASLAAFGWALFEGWRKAAMPAKDVWAFHCLAWIGDETTLRQLAGVILQWPNEGSHQRAAQGLEVLAEIGSVPALMQLHRIAQQPHFRSLKARAREKLDEVAAAVELTQDQLLDRLVPQLGLDADGSTVLDYGPRRFTVGFDEQLRPYVLDQDGQRRKDLPAPGVKDDPVRAPAERKRFGALKKEVRKVAAEQTRRLEAAMTSRRAWTAAEFQELFVDHPLSRHLARRLVWVSDSTAFRIAEDGSLADLADTLLTLPPDAVVRLAHPLLLGDALAGWAELFADYEILQPFPQLGRPVHRLTEEEAAGTGFGRFEGRTVAVGKVLGLQRRGWDRGEPGDGGVETWVSRRTADGRYLVVALDPGIQAGAVTMHGDQTLTRIWLGETPTDYWEGRTRALTLNQLDPVTASEVISDLTELVTT</sequence>
<accession>A0ABV6WUJ8</accession>
<protein>
    <submittedName>
        <fullName evidence="2">DUF4132 domain-containing protein</fullName>
    </submittedName>
</protein>
<dbReference type="Pfam" id="PF13569">
    <property type="entry name" value="DUF4132"/>
    <property type="match status" value="1"/>
</dbReference>
<feature type="domain" description="DUF4132" evidence="1">
    <location>
        <begin position="841"/>
        <end position="1018"/>
    </location>
</feature>
<dbReference type="EMBL" id="JBHEZY010000001">
    <property type="protein sequence ID" value="MFC1429418.1"/>
    <property type="molecule type" value="Genomic_DNA"/>
</dbReference>
<evidence type="ECO:0000313" key="3">
    <source>
        <dbReference type="Proteomes" id="UP001592530"/>
    </source>
</evidence>
<evidence type="ECO:0000259" key="1">
    <source>
        <dbReference type="Pfam" id="PF13569"/>
    </source>
</evidence>
<organism evidence="2 3">
    <name type="scientific">Streptacidiphilus alkalitolerans</name>
    <dbReference type="NCBI Taxonomy" id="3342712"/>
    <lineage>
        <taxon>Bacteria</taxon>
        <taxon>Bacillati</taxon>
        <taxon>Actinomycetota</taxon>
        <taxon>Actinomycetes</taxon>
        <taxon>Kitasatosporales</taxon>
        <taxon>Streptomycetaceae</taxon>
        <taxon>Streptacidiphilus</taxon>
    </lineage>
</organism>